<sequence>VVEKTRTTISSVSKDEYGSGDSASAENGFWGQRACRVGISMMIAIGGTIGTGIFLSAGCSLAGPGSALLSYFVVDYSGEMSSMYPVSGAFSIFGARFVSPALGFTLGWNYCCNGNSPMSFGDRFPNYRVNSGCCILQFWTDRLQPWHWAIIIIVPVFALQLIHVRVYGSLMIVLFIIVGLIFDWGGVKGHPGPVRLSNFHNGQAFIGGFASIVAVAAGESAKPYKAVPRAIKATFFRIILFYILTILTIGLCINNSDPTLLSAAFDSDVTASPVTVVLCELVWCSCSCCECRAPTAVLSATNSCFYASSRMLLSLARSGHAPRVFGWVNSRGVPVLPCCIVFTWLLNITGISALLVQAYKAHGLLLSDLPVSSAFLSRTANRVITLRYTLYEKFILKQKYHFVPTAGIDFVTDAVWSPGEGAMIREQDLRDVKKSFVRKSTGFGEGKAWIKRHIY</sequence>
<reference evidence="8" key="1">
    <citation type="submission" date="2020-11" db="EMBL/GenBank/DDBJ databases">
        <authorList>
            <consortium name="DOE Joint Genome Institute"/>
            <person name="Ahrendt S."/>
            <person name="Riley R."/>
            <person name="Andreopoulos W."/>
            <person name="LaButti K."/>
            <person name="Pangilinan J."/>
            <person name="Ruiz-duenas F.J."/>
            <person name="Barrasa J.M."/>
            <person name="Sanchez-Garcia M."/>
            <person name="Camarero S."/>
            <person name="Miyauchi S."/>
            <person name="Serrano A."/>
            <person name="Linde D."/>
            <person name="Babiker R."/>
            <person name="Drula E."/>
            <person name="Ayuso-Fernandez I."/>
            <person name="Pacheco R."/>
            <person name="Padilla G."/>
            <person name="Ferreira P."/>
            <person name="Barriuso J."/>
            <person name="Kellner H."/>
            <person name="Castanera R."/>
            <person name="Alfaro M."/>
            <person name="Ramirez L."/>
            <person name="Pisabarro A.G."/>
            <person name="Kuo A."/>
            <person name="Tritt A."/>
            <person name="Lipzen A."/>
            <person name="He G."/>
            <person name="Yan M."/>
            <person name="Ng V."/>
            <person name="Cullen D."/>
            <person name="Martin F."/>
            <person name="Rosso M.-N."/>
            <person name="Henrissat B."/>
            <person name="Hibbett D."/>
            <person name="Martinez A.T."/>
            <person name="Grigoriev I.V."/>
        </authorList>
    </citation>
    <scope>NUCLEOTIDE SEQUENCE</scope>
    <source>
        <strain evidence="8">AH 44721</strain>
    </source>
</reference>
<dbReference type="PANTHER" id="PTHR43341:SF3">
    <property type="entry name" value="AMINO-ACID PERMEASE PB1C11.02-RELATED"/>
    <property type="match status" value="1"/>
</dbReference>
<feature type="region of interest" description="Disordered" evidence="5">
    <location>
        <begin position="1"/>
        <end position="24"/>
    </location>
</feature>
<organism evidence="8 9">
    <name type="scientific">Gymnopilus junonius</name>
    <name type="common">Spectacular rustgill mushroom</name>
    <name type="synonym">Gymnopilus spectabilis subsp. junonius</name>
    <dbReference type="NCBI Taxonomy" id="109634"/>
    <lineage>
        <taxon>Eukaryota</taxon>
        <taxon>Fungi</taxon>
        <taxon>Dikarya</taxon>
        <taxon>Basidiomycota</taxon>
        <taxon>Agaricomycotina</taxon>
        <taxon>Agaricomycetes</taxon>
        <taxon>Agaricomycetidae</taxon>
        <taxon>Agaricales</taxon>
        <taxon>Agaricineae</taxon>
        <taxon>Hymenogastraceae</taxon>
        <taxon>Gymnopilus</taxon>
    </lineage>
</organism>
<dbReference type="Pfam" id="PF00324">
    <property type="entry name" value="AA_permease"/>
    <property type="match status" value="1"/>
</dbReference>
<keyword evidence="3 6" id="KW-1133">Transmembrane helix</keyword>
<feature type="transmembrane region" description="Helical" evidence="6">
    <location>
        <begin position="199"/>
        <end position="218"/>
    </location>
</feature>
<dbReference type="PANTHER" id="PTHR43341">
    <property type="entry name" value="AMINO ACID PERMEASE"/>
    <property type="match status" value="1"/>
</dbReference>
<keyword evidence="4 6" id="KW-0472">Membrane</keyword>
<dbReference type="InterPro" id="IPR004841">
    <property type="entry name" value="AA-permease/SLC12A_dom"/>
</dbReference>
<dbReference type="OrthoDB" id="3900342at2759"/>
<evidence type="ECO:0000256" key="5">
    <source>
        <dbReference type="SAM" id="MobiDB-lite"/>
    </source>
</evidence>
<dbReference type="GO" id="GO:0016020">
    <property type="term" value="C:membrane"/>
    <property type="evidence" value="ECO:0007669"/>
    <property type="project" value="UniProtKB-SubCell"/>
</dbReference>
<feature type="domain" description="Amino acid permease/ SLC12A" evidence="7">
    <location>
        <begin position="41"/>
        <end position="336"/>
    </location>
</feature>
<keyword evidence="9" id="KW-1185">Reference proteome</keyword>
<feature type="transmembrane region" description="Helical" evidence="6">
    <location>
        <begin position="41"/>
        <end position="74"/>
    </location>
</feature>
<evidence type="ECO:0000256" key="2">
    <source>
        <dbReference type="ARBA" id="ARBA00022692"/>
    </source>
</evidence>
<feature type="non-terminal residue" evidence="8">
    <location>
        <position position="1"/>
    </location>
</feature>
<accession>A0A9P5NI89</accession>
<keyword evidence="2 6" id="KW-0812">Transmembrane</keyword>
<dbReference type="Proteomes" id="UP000724874">
    <property type="component" value="Unassembled WGS sequence"/>
</dbReference>
<comment type="subcellular location">
    <subcellularLocation>
        <location evidence="1">Membrane</location>
        <topology evidence="1">Multi-pass membrane protein</topology>
    </subcellularLocation>
</comment>
<feature type="transmembrane region" description="Helical" evidence="6">
    <location>
        <begin position="334"/>
        <end position="356"/>
    </location>
</feature>
<evidence type="ECO:0000256" key="1">
    <source>
        <dbReference type="ARBA" id="ARBA00004141"/>
    </source>
</evidence>
<dbReference type="Gene3D" id="1.20.1740.10">
    <property type="entry name" value="Amino acid/polyamine transporter I"/>
    <property type="match status" value="1"/>
</dbReference>
<comment type="caution">
    <text evidence="8">The sequence shown here is derived from an EMBL/GenBank/DDBJ whole genome shotgun (WGS) entry which is preliminary data.</text>
</comment>
<dbReference type="AlphaFoldDB" id="A0A9P5NI89"/>
<evidence type="ECO:0000259" key="7">
    <source>
        <dbReference type="Pfam" id="PF00324"/>
    </source>
</evidence>
<name>A0A9P5NI89_GYMJU</name>
<dbReference type="GO" id="GO:0015171">
    <property type="term" value="F:amino acid transmembrane transporter activity"/>
    <property type="evidence" value="ECO:0007669"/>
    <property type="project" value="TreeGrafter"/>
</dbReference>
<feature type="transmembrane region" description="Helical" evidence="6">
    <location>
        <begin position="230"/>
        <end position="251"/>
    </location>
</feature>
<evidence type="ECO:0000313" key="8">
    <source>
        <dbReference type="EMBL" id="KAF8888141.1"/>
    </source>
</evidence>
<evidence type="ECO:0000313" key="9">
    <source>
        <dbReference type="Proteomes" id="UP000724874"/>
    </source>
</evidence>
<evidence type="ECO:0000256" key="6">
    <source>
        <dbReference type="SAM" id="Phobius"/>
    </source>
</evidence>
<feature type="transmembrane region" description="Helical" evidence="6">
    <location>
        <begin position="169"/>
        <end position="187"/>
    </location>
</feature>
<evidence type="ECO:0000256" key="4">
    <source>
        <dbReference type="ARBA" id="ARBA00023136"/>
    </source>
</evidence>
<proteinExistence type="predicted"/>
<feature type="transmembrane region" description="Helical" evidence="6">
    <location>
        <begin position="146"/>
        <end position="162"/>
    </location>
</feature>
<protein>
    <submittedName>
        <fullName evidence="8">Amino acid permease-domain-containing protein</fullName>
    </submittedName>
</protein>
<gene>
    <name evidence="8" type="ORF">CPB84DRAFT_1786323</name>
</gene>
<evidence type="ECO:0000256" key="3">
    <source>
        <dbReference type="ARBA" id="ARBA00022989"/>
    </source>
</evidence>
<dbReference type="EMBL" id="JADNYJ010000086">
    <property type="protein sequence ID" value="KAF8888141.1"/>
    <property type="molecule type" value="Genomic_DNA"/>
</dbReference>
<dbReference type="InterPro" id="IPR050524">
    <property type="entry name" value="APC_YAT"/>
</dbReference>